<comment type="caution">
    <text evidence="1">The sequence shown here is derived from an EMBL/GenBank/DDBJ whole genome shotgun (WGS) entry which is preliminary data.</text>
</comment>
<proteinExistence type="predicted"/>
<accession>A0A9W8NWX7</accession>
<dbReference type="AlphaFoldDB" id="A0A9W8NWX7"/>
<name>A0A9W8NWX7_9AGAR</name>
<keyword evidence="2" id="KW-1185">Reference proteome</keyword>
<dbReference type="Proteomes" id="UP001142393">
    <property type="component" value="Unassembled WGS sequence"/>
</dbReference>
<organism evidence="1 2">
    <name type="scientific">Lentinula detonsa</name>
    <dbReference type="NCBI Taxonomy" id="2804962"/>
    <lineage>
        <taxon>Eukaryota</taxon>
        <taxon>Fungi</taxon>
        <taxon>Dikarya</taxon>
        <taxon>Basidiomycota</taxon>
        <taxon>Agaricomycotina</taxon>
        <taxon>Agaricomycetes</taxon>
        <taxon>Agaricomycetidae</taxon>
        <taxon>Agaricales</taxon>
        <taxon>Marasmiineae</taxon>
        <taxon>Omphalotaceae</taxon>
        <taxon>Lentinula</taxon>
    </lineage>
</organism>
<reference evidence="1 2" key="1">
    <citation type="journal article" date="2023" name="Proc. Natl. Acad. Sci. U.S.A.">
        <title>A global phylogenomic analysis of the shiitake genus Lentinula.</title>
        <authorList>
            <person name="Sierra-Patev S."/>
            <person name="Min B."/>
            <person name="Naranjo-Ortiz M."/>
            <person name="Looney B."/>
            <person name="Konkel Z."/>
            <person name="Slot J.C."/>
            <person name="Sakamoto Y."/>
            <person name="Steenwyk J.L."/>
            <person name="Rokas A."/>
            <person name="Carro J."/>
            <person name="Camarero S."/>
            <person name="Ferreira P."/>
            <person name="Molpeceres G."/>
            <person name="Ruiz-Duenas F.J."/>
            <person name="Serrano A."/>
            <person name="Henrissat B."/>
            <person name="Drula E."/>
            <person name="Hughes K.W."/>
            <person name="Mata J.L."/>
            <person name="Ishikawa N.K."/>
            <person name="Vargas-Isla R."/>
            <person name="Ushijima S."/>
            <person name="Smith C.A."/>
            <person name="Donoghue J."/>
            <person name="Ahrendt S."/>
            <person name="Andreopoulos W."/>
            <person name="He G."/>
            <person name="LaButti K."/>
            <person name="Lipzen A."/>
            <person name="Ng V."/>
            <person name="Riley R."/>
            <person name="Sandor L."/>
            <person name="Barry K."/>
            <person name="Martinez A.T."/>
            <person name="Xiao Y."/>
            <person name="Gibbons J.G."/>
            <person name="Terashima K."/>
            <person name="Grigoriev I.V."/>
            <person name="Hibbett D."/>
        </authorList>
    </citation>
    <scope>NUCLEOTIDE SEQUENCE [LARGE SCALE GENOMIC DNA]</scope>
    <source>
        <strain evidence="1 2">TFB7810</strain>
    </source>
</reference>
<dbReference type="EMBL" id="JANVFU010000010">
    <property type="protein sequence ID" value="KAJ3742425.1"/>
    <property type="molecule type" value="Genomic_DNA"/>
</dbReference>
<evidence type="ECO:0000313" key="1">
    <source>
        <dbReference type="EMBL" id="KAJ3742425.1"/>
    </source>
</evidence>
<evidence type="ECO:0000313" key="2">
    <source>
        <dbReference type="Proteomes" id="UP001142393"/>
    </source>
</evidence>
<protein>
    <submittedName>
        <fullName evidence="1">Uncharacterized protein</fullName>
    </submittedName>
</protein>
<sequence length="104" mass="11563">MSVLQLLSTFNYALPTKGKAGQPAAATTQFKAESRASTPIVPTSHWVDIPYMKCDEAKTRMINNWIVDAYNMTYEAESMTRDHPAVLAAFFATLPKTIFQSSKT</sequence>
<gene>
    <name evidence="1" type="ORF">DFH05DRAFT_1526962</name>
</gene>